<evidence type="ECO:0000313" key="2">
    <source>
        <dbReference type="Proteomes" id="UP000277580"/>
    </source>
</evidence>
<dbReference type="EMBL" id="ML119105">
    <property type="protein sequence ID" value="RPB17678.1"/>
    <property type="molecule type" value="Genomic_DNA"/>
</dbReference>
<gene>
    <name evidence="1" type="ORF">P167DRAFT_7322</name>
</gene>
<organism evidence="1 2">
    <name type="scientific">Morchella conica CCBAS932</name>
    <dbReference type="NCBI Taxonomy" id="1392247"/>
    <lineage>
        <taxon>Eukaryota</taxon>
        <taxon>Fungi</taxon>
        <taxon>Dikarya</taxon>
        <taxon>Ascomycota</taxon>
        <taxon>Pezizomycotina</taxon>
        <taxon>Pezizomycetes</taxon>
        <taxon>Pezizales</taxon>
        <taxon>Morchellaceae</taxon>
        <taxon>Morchella</taxon>
    </lineage>
</organism>
<evidence type="ECO:0000313" key="1">
    <source>
        <dbReference type="EMBL" id="RPB17678.1"/>
    </source>
</evidence>
<dbReference type="InParanoid" id="A0A3N4L7B5"/>
<name>A0A3N4L7B5_9PEZI</name>
<proteinExistence type="predicted"/>
<dbReference type="Proteomes" id="UP000277580">
    <property type="component" value="Unassembled WGS sequence"/>
</dbReference>
<accession>A0A3N4L7B5</accession>
<keyword evidence="2" id="KW-1185">Reference proteome</keyword>
<dbReference type="OrthoDB" id="5340906at2759"/>
<reference evidence="1 2" key="1">
    <citation type="journal article" date="2018" name="Nat. Ecol. Evol.">
        <title>Pezizomycetes genomes reveal the molecular basis of ectomycorrhizal truffle lifestyle.</title>
        <authorList>
            <person name="Murat C."/>
            <person name="Payen T."/>
            <person name="Noel B."/>
            <person name="Kuo A."/>
            <person name="Morin E."/>
            <person name="Chen J."/>
            <person name="Kohler A."/>
            <person name="Krizsan K."/>
            <person name="Balestrini R."/>
            <person name="Da Silva C."/>
            <person name="Montanini B."/>
            <person name="Hainaut M."/>
            <person name="Levati E."/>
            <person name="Barry K.W."/>
            <person name="Belfiori B."/>
            <person name="Cichocki N."/>
            <person name="Clum A."/>
            <person name="Dockter R.B."/>
            <person name="Fauchery L."/>
            <person name="Guy J."/>
            <person name="Iotti M."/>
            <person name="Le Tacon F."/>
            <person name="Lindquist E.A."/>
            <person name="Lipzen A."/>
            <person name="Malagnac F."/>
            <person name="Mello A."/>
            <person name="Molinier V."/>
            <person name="Miyauchi S."/>
            <person name="Poulain J."/>
            <person name="Riccioni C."/>
            <person name="Rubini A."/>
            <person name="Sitrit Y."/>
            <person name="Splivallo R."/>
            <person name="Traeger S."/>
            <person name="Wang M."/>
            <person name="Zifcakova L."/>
            <person name="Wipf D."/>
            <person name="Zambonelli A."/>
            <person name="Paolocci F."/>
            <person name="Nowrousian M."/>
            <person name="Ottonello S."/>
            <person name="Baldrian P."/>
            <person name="Spatafora J.W."/>
            <person name="Henrissat B."/>
            <person name="Nagy L.G."/>
            <person name="Aury J.M."/>
            <person name="Wincker P."/>
            <person name="Grigoriev I.V."/>
            <person name="Bonfante P."/>
            <person name="Martin F.M."/>
        </authorList>
    </citation>
    <scope>NUCLEOTIDE SEQUENCE [LARGE SCALE GENOMIC DNA]</scope>
    <source>
        <strain evidence="1 2">CCBAS932</strain>
    </source>
</reference>
<dbReference type="AlphaFoldDB" id="A0A3N4L7B5"/>
<sequence length="260" mass="28603">MAVILTTPPHHRLSILESPNNLLHYPNLREGWYDCNPWSFLIDQCLLGLNGVLVQRQAPPLPSPPPPAHHLLLLRPLIPNSKEILCLALKLASPLPARRFDAIIHTLAESPVLEYGAIEVAKSFESVHARKWSSDSSKLVLALHAMLARLRGAVENDPEAVRRLQVVGLMNAGLRMQIMRMGVVGRGGNVSVLQRGRVKALPTEVGALRGVFAVMISVVMFKRMIQDCVEVVKGYNGLSGAGAGKTREEFLEELGRQNEL</sequence>
<protein>
    <submittedName>
        <fullName evidence="1">Uncharacterized protein</fullName>
    </submittedName>
</protein>